<proteinExistence type="predicted"/>
<dbReference type="EMBL" id="CADCXV010000697">
    <property type="protein sequence ID" value="CAB0033041.1"/>
    <property type="molecule type" value="Genomic_DNA"/>
</dbReference>
<dbReference type="AlphaFoldDB" id="A0A6H5I6L4"/>
<evidence type="ECO:0000313" key="1">
    <source>
        <dbReference type="EMBL" id="CAB0033041.1"/>
    </source>
</evidence>
<accession>A0A6H5I6L4</accession>
<gene>
    <name evidence="1" type="ORF">TBRA_LOCUS4963</name>
</gene>
<organism evidence="1 2">
    <name type="scientific">Trichogramma brassicae</name>
    <dbReference type="NCBI Taxonomy" id="86971"/>
    <lineage>
        <taxon>Eukaryota</taxon>
        <taxon>Metazoa</taxon>
        <taxon>Ecdysozoa</taxon>
        <taxon>Arthropoda</taxon>
        <taxon>Hexapoda</taxon>
        <taxon>Insecta</taxon>
        <taxon>Pterygota</taxon>
        <taxon>Neoptera</taxon>
        <taxon>Endopterygota</taxon>
        <taxon>Hymenoptera</taxon>
        <taxon>Apocrita</taxon>
        <taxon>Proctotrupomorpha</taxon>
        <taxon>Chalcidoidea</taxon>
        <taxon>Trichogrammatidae</taxon>
        <taxon>Trichogramma</taxon>
    </lineage>
</organism>
<evidence type="ECO:0000313" key="2">
    <source>
        <dbReference type="Proteomes" id="UP000479190"/>
    </source>
</evidence>
<dbReference type="Proteomes" id="UP000479190">
    <property type="component" value="Unassembled WGS sequence"/>
</dbReference>
<sequence>MIGMAIAQMNEEARRLAHGVQTLGLQLNPDKTKGRIIIACQWCTRKYSCSWCSCPLPIPQAAHEILEIAEFQPDGVDALWMEKRQL</sequence>
<keyword evidence="2" id="KW-1185">Reference proteome</keyword>
<protein>
    <submittedName>
        <fullName evidence="1">Uncharacterized protein</fullName>
    </submittedName>
</protein>
<name>A0A6H5I6L4_9HYME</name>
<reference evidence="1 2" key="1">
    <citation type="submission" date="2020-02" db="EMBL/GenBank/DDBJ databases">
        <authorList>
            <person name="Ferguson B K."/>
        </authorList>
    </citation>
    <scope>NUCLEOTIDE SEQUENCE [LARGE SCALE GENOMIC DNA]</scope>
</reference>